<dbReference type="AlphaFoldDB" id="A0A4S8MM83"/>
<accession>A0A4S8MM83</accession>
<organism evidence="1 2">
    <name type="scientific">Dendrothele bispora (strain CBS 962.96)</name>
    <dbReference type="NCBI Taxonomy" id="1314807"/>
    <lineage>
        <taxon>Eukaryota</taxon>
        <taxon>Fungi</taxon>
        <taxon>Dikarya</taxon>
        <taxon>Basidiomycota</taxon>
        <taxon>Agaricomycotina</taxon>
        <taxon>Agaricomycetes</taxon>
        <taxon>Agaricomycetidae</taxon>
        <taxon>Agaricales</taxon>
        <taxon>Agaricales incertae sedis</taxon>
        <taxon>Dendrothele</taxon>
    </lineage>
</organism>
<evidence type="ECO:0000313" key="1">
    <source>
        <dbReference type="EMBL" id="THV04020.1"/>
    </source>
</evidence>
<gene>
    <name evidence="1" type="ORF">K435DRAFT_791373</name>
</gene>
<proteinExistence type="predicted"/>
<keyword evidence="2" id="KW-1185">Reference proteome</keyword>
<reference evidence="1 2" key="1">
    <citation type="journal article" date="2019" name="Nat. Ecol. Evol.">
        <title>Megaphylogeny resolves global patterns of mushroom evolution.</title>
        <authorList>
            <person name="Varga T."/>
            <person name="Krizsan K."/>
            <person name="Foldi C."/>
            <person name="Dima B."/>
            <person name="Sanchez-Garcia M."/>
            <person name="Sanchez-Ramirez S."/>
            <person name="Szollosi G.J."/>
            <person name="Szarkandi J.G."/>
            <person name="Papp V."/>
            <person name="Albert L."/>
            <person name="Andreopoulos W."/>
            <person name="Angelini C."/>
            <person name="Antonin V."/>
            <person name="Barry K.W."/>
            <person name="Bougher N.L."/>
            <person name="Buchanan P."/>
            <person name="Buyck B."/>
            <person name="Bense V."/>
            <person name="Catcheside P."/>
            <person name="Chovatia M."/>
            <person name="Cooper J."/>
            <person name="Damon W."/>
            <person name="Desjardin D."/>
            <person name="Finy P."/>
            <person name="Geml J."/>
            <person name="Haridas S."/>
            <person name="Hughes K."/>
            <person name="Justo A."/>
            <person name="Karasinski D."/>
            <person name="Kautmanova I."/>
            <person name="Kiss B."/>
            <person name="Kocsube S."/>
            <person name="Kotiranta H."/>
            <person name="LaButti K.M."/>
            <person name="Lechner B.E."/>
            <person name="Liimatainen K."/>
            <person name="Lipzen A."/>
            <person name="Lukacs Z."/>
            <person name="Mihaltcheva S."/>
            <person name="Morgado L.N."/>
            <person name="Niskanen T."/>
            <person name="Noordeloos M.E."/>
            <person name="Ohm R.A."/>
            <person name="Ortiz-Santana B."/>
            <person name="Ovrebo C."/>
            <person name="Racz N."/>
            <person name="Riley R."/>
            <person name="Savchenko A."/>
            <person name="Shiryaev A."/>
            <person name="Soop K."/>
            <person name="Spirin V."/>
            <person name="Szebenyi C."/>
            <person name="Tomsovsky M."/>
            <person name="Tulloss R.E."/>
            <person name="Uehling J."/>
            <person name="Grigoriev I.V."/>
            <person name="Vagvolgyi C."/>
            <person name="Papp T."/>
            <person name="Martin F.M."/>
            <person name="Miettinen O."/>
            <person name="Hibbett D.S."/>
            <person name="Nagy L.G."/>
        </authorList>
    </citation>
    <scope>NUCLEOTIDE SEQUENCE [LARGE SCALE GENOMIC DNA]</scope>
    <source>
        <strain evidence="1 2">CBS 962.96</strain>
    </source>
</reference>
<name>A0A4S8MM83_DENBC</name>
<dbReference type="Proteomes" id="UP000297245">
    <property type="component" value="Unassembled WGS sequence"/>
</dbReference>
<protein>
    <submittedName>
        <fullName evidence="1">Uncharacterized protein</fullName>
    </submittedName>
</protein>
<evidence type="ECO:0000313" key="2">
    <source>
        <dbReference type="Proteomes" id="UP000297245"/>
    </source>
</evidence>
<sequence length="233" mass="26249">MPLVVLGREDSFLLHADMEEVTVIHDQISVPFLSFTKESGHDCWRKKWISIEMRINYVPTGCPKGSGNAGRQPSAHLNDELRQGPEVLVYSYNSVSAPFNQRIALVYELFKTEKYPAPAKFQSRTSGTVDRICTGNGFFDLRNVNAWFSHLPVNGTILSFDGTDVGHSTVPVYTTVFDTRRKNYGLTVTVPYFFFLNIKTVRLRVVPVPYTVYTIEIIATSKVPKVAGDDPKH</sequence>
<dbReference type="EMBL" id="ML179061">
    <property type="protein sequence ID" value="THV04020.1"/>
    <property type="molecule type" value="Genomic_DNA"/>
</dbReference>